<gene>
    <name evidence="2" type="ORF">LCGC14_1050060</name>
</gene>
<proteinExistence type="predicted"/>
<name>A0A0F9MP57_9ZZZZ</name>
<comment type="caution">
    <text evidence="2">The sequence shown here is derived from an EMBL/GenBank/DDBJ whole genome shotgun (WGS) entry which is preliminary data.</text>
</comment>
<organism evidence="2">
    <name type="scientific">marine sediment metagenome</name>
    <dbReference type="NCBI Taxonomy" id="412755"/>
    <lineage>
        <taxon>unclassified sequences</taxon>
        <taxon>metagenomes</taxon>
        <taxon>ecological metagenomes</taxon>
    </lineage>
</organism>
<sequence length="39" mass="4794">MNKGMLRCKVCGQWYFSHKKLMQHLIKEHDYEIVLKELD</sequence>
<dbReference type="PROSITE" id="PS00028">
    <property type="entry name" value="ZINC_FINGER_C2H2_1"/>
    <property type="match status" value="1"/>
</dbReference>
<dbReference type="AlphaFoldDB" id="A0A0F9MP57"/>
<evidence type="ECO:0000259" key="1">
    <source>
        <dbReference type="PROSITE" id="PS00028"/>
    </source>
</evidence>
<reference evidence="2" key="1">
    <citation type="journal article" date="2015" name="Nature">
        <title>Complex archaea that bridge the gap between prokaryotes and eukaryotes.</title>
        <authorList>
            <person name="Spang A."/>
            <person name="Saw J.H."/>
            <person name="Jorgensen S.L."/>
            <person name="Zaremba-Niedzwiedzka K."/>
            <person name="Martijn J."/>
            <person name="Lind A.E."/>
            <person name="van Eijk R."/>
            <person name="Schleper C."/>
            <person name="Guy L."/>
            <person name="Ettema T.J."/>
        </authorList>
    </citation>
    <scope>NUCLEOTIDE SEQUENCE</scope>
</reference>
<dbReference type="InterPro" id="IPR013087">
    <property type="entry name" value="Znf_C2H2_type"/>
</dbReference>
<dbReference type="EMBL" id="LAZR01004384">
    <property type="protein sequence ID" value="KKN09095.1"/>
    <property type="molecule type" value="Genomic_DNA"/>
</dbReference>
<feature type="domain" description="C2H2-type" evidence="1">
    <location>
        <begin position="8"/>
        <end position="29"/>
    </location>
</feature>
<dbReference type="InterPro" id="IPR036236">
    <property type="entry name" value="Znf_C2H2_sf"/>
</dbReference>
<dbReference type="SUPFAM" id="SSF57667">
    <property type="entry name" value="beta-beta-alpha zinc fingers"/>
    <property type="match status" value="1"/>
</dbReference>
<protein>
    <recommendedName>
        <fullName evidence="1">C2H2-type domain-containing protein</fullName>
    </recommendedName>
</protein>
<accession>A0A0F9MP57</accession>
<evidence type="ECO:0000313" key="2">
    <source>
        <dbReference type="EMBL" id="KKN09095.1"/>
    </source>
</evidence>